<dbReference type="PANTHER" id="PTHR48106:SF8">
    <property type="entry name" value="OS02G0805600 PROTEIN"/>
    <property type="match status" value="1"/>
</dbReference>
<keyword evidence="5" id="KW-1185">Reference proteome</keyword>
<dbReference type="InterPro" id="IPR020843">
    <property type="entry name" value="ER"/>
</dbReference>
<dbReference type="Gene3D" id="3.40.50.720">
    <property type="entry name" value="NAD(P)-binding Rossmann-like Domain"/>
    <property type="match status" value="1"/>
</dbReference>
<dbReference type="InterPro" id="IPR036291">
    <property type="entry name" value="NAD(P)-bd_dom_sf"/>
</dbReference>
<dbReference type="SMART" id="SM00829">
    <property type="entry name" value="PKS_ER"/>
    <property type="match status" value="1"/>
</dbReference>
<proteinExistence type="predicted"/>
<evidence type="ECO:0000313" key="5">
    <source>
        <dbReference type="Proteomes" id="UP000321234"/>
    </source>
</evidence>
<dbReference type="GO" id="GO:0070402">
    <property type="term" value="F:NADPH binding"/>
    <property type="evidence" value="ECO:0007669"/>
    <property type="project" value="TreeGrafter"/>
</dbReference>
<dbReference type="CDD" id="cd05276">
    <property type="entry name" value="p53_inducible_oxidoreductase"/>
    <property type="match status" value="1"/>
</dbReference>
<dbReference type="Proteomes" id="UP000321234">
    <property type="component" value="Unassembled WGS sequence"/>
</dbReference>
<dbReference type="InterPro" id="IPR013149">
    <property type="entry name" value="ADH-like_C"/>
</dbReference>
<protein>
    <submittedName>
        <fullName evidence="4">NAD(P)H-quinone oxidoreductase</fullName>
    </submittedName>
</protein>
<dbReference type="SUPFAM" id="SSF50129">
    <property type="entry name" value="GroES-like"/>
    <property type="match status" value="1"/>
</dbReference>
<evidence type="ECO:0000256" key="2">
    <source>
        <dbReference type="ARBA" id="ARBA00023002"/>
    </source>
</evidence>
<keyword evidence="2" id="KW-0560">Oxidoreductase</keyword>
<dbReference type="GO" id="GO:0016651">
    <property type="term" value="F:oxidoreductase activity, acting on NAD(P)H"/>
    <property type="evidence" value="ECO:0007669"/>
    <property type="project" value="TreeGrafter"/>
</dbReference>
<dbReference type="AlphaFoldDB" id="A0A5C8ZC65"/>
<dbReference type="InterPro" id="IPR013154">
    <property type="entry name" value="ADH-like_N"/>
</dbReference>
<comment type="caution">
    <text evidence="4">The sequence shown here is derived from an EMBL/GenBank/DDBJ whole genome shotgun (WGS) entry which is preliminary data.</text>
</comment>
<dbReference type="PANTHER" id="PTHR48106">
    <property type="entry name" value="QUINONE OXIDOREDUCTASE PIG3-RELATED"/>
    <property type="match status" value="1"/>
</dbReference>
<dbReference type="InterPro" id="IPR011032">
    <property type="entry name" value="GroES-like_sf"/>
</dbReference>
<reference evidence="4 5" key="1">
    <citation type="submission" date="2019-07" db="EMBL/GenBank/DDBJ databases">
        <title>Quadrisphaera sp. strain DD2A genome sequencing and assembly.</title>
        <authorList>
            <person name="Kim I."/>
        </authorList>
    </citation>
    <scope>NUCLEOTIDE SEQUENCE [LARGE SCALE GENOMIC DNA]</scope>
    <source>
        <strain evidence="4 5">DD2A</strain>
    </source>
</reference>
<organism evidence="4 5">
    <name type="scientific">Quadrisphaera setariae</name>
    <dbReference type="NCBI Taxonomy" id="2593304"/>
    <lineage>
        <taxon>Bacteria</taxon>
        <taxon>Bacillati</taxon>
        <taxon>Actinomycetota</taxon>
        <taxon>Actinomycetes</taxon>
        <taxon>Kineosporiales</taxon>
        <taxon>Kineosporiaceae</taxon>
        <taxon>Quadrisphaera</taxon>
    </lineage>
</organism>
<keyword evidence="1" id="KW-0521">NADP</keyword>
<sequence>MRAVLVRSPGGPEALELAEVPDPEPGPGEVLLDVVASGVNRADLMQREGKYPPPPGASDVLGLEVSGRVAALGAGVEDATELRVGDAACALLAGGGYAERVAVPVGQVMPVPAGLDLVDAAALPEVAATVWSTVFMSAGLRPGEVLLVHGGASGVGTMAVQLARQAGAVVAVTAGSERKLRACADLGATVLVDYSRQDFVEEVRSATGGRGADVVLDVVGGPYLERNLQVLATGGRLVQVGMQGGRRGEVDLGLLTSKRLSLLGATLRARPVDGPDGKAAICASVVEHVWPLVAEGTVRPVVSERVAVPAGTTSAQAAGAVRRAHADLEAGAHVGKVLLVWERSVA</sequence>
<accession>A0A5C8ZC65</accession>
<dbReference type="InterPro" id="IPR014189">
    <property type="entry name" value="Quinone_OxRdtase_PIG3"/>
</dbReference>
<feature type="domain" description="Enoyl reductase (ER)" evidence="3">
    <location>
        <begin position="10"/>
        <end position="339"/>
    </location>
</feature>
<gene>
    <name evidence="4" type="ORF">FMM08_16150</name>
</gene>
<evidence type="ECO:0000313" key="4">
    <source>
        <dbReference type="EMBL" id="TXR55034.1"/>
    </source>
</evidence>
<dbReference type="Pfam" id="PF08240">
    <property type="entry name" value="ADH_N"/>
    <property type="match status" value="1"/>
</dbReference>
<dbReference type="NCBIfam" id="TIGR02824">
    <property type="entry name" value="quinone_pig3"/>
    <property type="match status" value="1"/>
</dbReference>
<dbReference type="EMBL" id="VKAC01000010">
    <property type="protein sequence ID" value="TXR55034.1"/>
    <property type="molecule type" value="Genomic_DNA"/>
</dbReference>
<name>A0A5C8ZC65_9ACTN</name>
<evidence type="ECO:0000256" key="1">
    <source>
        <dbReference type="ARBA" id="ARBA00022857"/>
    </source>
</evidence>
<dbReference type="Gene3D" id="3.90.180.10">
    <property type="entry name" value="Medium-chain alcohol dehydrogenases, catalytic domain"/>
    <property type="match status" value="1"/>
</dbReference>
<dbReference type="Pfam" id="PF00107">
    <property type="entry name" value="ADH_zinc_N"/>
    <property type="match status" value="1"/>
</dbReference>
<evidence type="ECO:0000259" key="3">
    <source>
        <dbReference type="SMART" id="SM00829"/>
    </source>
</evidence>
<dbReference type="OrthoDB" id="9780520at2"/>
<dbReference type="SUPFAM" id="SSF51735">
    <property type="entry name" value="NAD(P)-binding Rossmann-fold domains"/>
    <property type="match status" value="1"/>
</dbReference>
<dbReference type="RefSeq" id="WP_147927424.1">
    <property type="nucleotide sequence ID" value="NZ_VKAC01000010.1"/>
</dbReference>